<evidence type="ECO:0000256" key="1">
    <source>
        <dbReference type="ARBA" id="ARBA00022658"/>
    </source>
</evidence>
<dbReference type="InterPro" id="IPR000651">
    <property type="entry name" value="Ras-like_Gua-exchang_fac_N"/>
</dbReference>
<accession>A0A3N4ILC2</accession>
<feature type="domain" description="N-terminal Ras-GEF" evidence="5">
    <location>
        <begin position="148"/>
        <end position="273"/>
    </location>
</feature>
<dbReference type="InterPro" id="IPR023578">
    <property type="entry name" value="Ras_GEF_dom_sf"/>
</dbReference>
<dbReference type="OrthoDB" id="28357at2759"/>
<keyword evidence="1 2" id="KW-0344">Guanine-nucleotide releasing factor</keyword>
<evidence type="ECO:0000256" key="3">
    <source>
        <dbReference type="SAM" id="MobiDB-lite"/>
    </source>
</evidence>
<dbReference type="GO" id="GO:0005085">
    <property type="term" value="F:guanyl-nucleotide exchange factor activity"/>
    <property type="evidence" value="ECO:0007669"/>
    <property type="project" value="UniProtKB-KW"/>
</dbReference>
<dbReference type="EMBL" id="ML119650">
    <property type="protein sequence ID" value="RPA86207.1"/>
    <property type="molecule type" value="Genomic_DNA"/>
</dbReference>
<dbReference type="GO" id="GO:0005886">
    <property type="term" value="C:plasma membrane"/>
    <property type="evidence" value="ECO:0007669"/>
    <property type="project" value="TreeGrafter"/>
</dbReference>
<feature type="region of interest" description="Disordered" evidence="3">
    <location>
        <begin position="291"/>
        <end position="347"/>
    </location>
</feature>
<feature type="compositionally biased region" description="Polar residues" evidence="3">
    <location>
        <begin position="599"/>
        <end position="609"/>
    </location>
</feature>
<evidence type="ECO:0000259" key="5">
    <source>
        <dbReference type="PROSITE" id="PS50212"/>
    </source>
</evidence>
<dbReference type="AlphaFoldDB" id="A0A3N4ILC2"/>
<feature type="compositionally biased region" description="Low complexity" evidence="3">
    <location>
        <begin position="291"/>
        <end position="311"/>
    </location>
</feature>
<dbReference type="GO" id="GO:0007265">
    <property type="term" value="P:Ras protein signal transduction"/>
    <property type="evidence" value="ECO:0007669"/>
    <property type="project" value="TreeGrafter"/>
</dbReference>
<dbReference type="SMART" id="SM00147">
    <property type="entry name" value="RasGEF"/>
    <property type="match status" value="1"/>
</dbReference>
<dbReference type="Gene3D" id="1.10.840.10">
    <property type="entry name" value="Ras guanine-nucleotide exchange factors catalytic domain"/>
    <property type="match status" value="1"/>
</dbReference>
<dbReference type="Proteomes" id="UP000275078">
    <property type="component" value="Unassembled WGS sequence"/>
</dbReference>
<dbReference type="PROSITE" id="PS50212">
    <property type="entry name" value="RASGEF_NTER"/>
    <property type="match status" value="1"/>
</dbReference>
<dbReference type="SUPFAM" id="SSF48366">
    <property type="entry name" value="Ras GEF"/>
    <property type="match status" value="1"/>
</dbReference>
<sequence length="620" mass="70613">MLTTFWNESDKSGRFLGGQRRRANSTTGENPRQPSPRPSTARSGHSRASSEFAGTFLRDYSPTQPSSQRQRPSIGPTGSFNSSLHVGSPTSPLVTPLLDLVSPYGSDLRRGHRADSFLDMDDDSIRDPDDVPILEREGSVLEDDGDGQSSRTNGFTWDELIDRLLGETMSRSDKDFIAIFLCFYRKIAPPSQLLDSILSRFEKVGDTERLVLQRIEAQTRYCQVLLQWITHHPGDFAYPTTRHKLQNFVNGISGNRSFALLAREMSQAMLRICEDEDACWGRTDNEAERSSSVSSFLTGSSTSGDTSTLSSAGEEFAKSFSDNTLHVPPFDDRRPSEAPSHMSMSSVTSSLQLSTRDQYALFMQMKDEDIATELTRIDWSEFSRIRPRDLVRHVSIAPDLKEKCESLQHVNRMISHFNHVAYWVANIILERPKAKHRARALEKFMNVAWLLRHRNNYNALGAVIAGINGTAVHRLSLTRDLVNQETHRRFMRLELLMSTHKSHFAYRLAWENTSQQRIPFLPLHRRDLVSADEGNRTFVQDGDRINWNKFQVMGEVLTVITKAQTTPYPDLQRNPNVERLILDAVLNTNDDDLYERSVQLESSNGGQQDSTKRKRIWFQR</sequence>
<keyword evidence="7" id="KW-1185">Reference proteome</keyword>
<dbReference type="Pfam" id="PF00618">
    <property type="entry name" value="RasGEF_N"/>
    <property type="match status" value="1"/>
</dbReference>
<dbReference type="InterPro" id="IPR001895">
    <property type="entry name" value="RASGEF_cat_dom"/>
</dbReference>
<organism evidence="6 7">
    <name type="scientific">Ascobolus immersus RN42</name>
    <dbReference type="NCBI Taxonomy" id="1160509"/>
    <lineage>
        <taxon>Eukaryota</taxon>
        <taxon>Fungi</taxon>
        <taxon>Dikarya</taxon>
        <taxon>Ascomycota</taxon>
        <taxon>Pezizomycotina</taxon>
        <taxon>Pezizomycetes</taxon>
        <taxon>Pezizales</taxon>
        <taxon>Ascobolaceae</taxon>
        <taxon>Ascobolus</taxon>
    </lineage>
</organism>
<dbReference type="STRING" id="1160509.A0A3N4ILC2"/>
<dbReference type="CDD" id="cd06224">
    <property type="entry name" value="REM"/>
    <property type="match status" value="1"/>
</dbReference>
<evidence type="ECO:0000259" key="4">
    <source>
        <dbReference type="PROSITE" id="PS50009"/>
    </source>
</evidence>
<evidence type="ECO:0000256" key="2">
    <source>
        <dbReference type="PROSITE-ProRule" id="PRU00168"/>
    </source>
</evidence>
<dbReference type="InterPro" id="IPR036964">
    <property type="entry name" value="RASGEF_cat_dom_sf"/>
</dbReference>
<feature type="compositionally biased region" description="Polar residues" evidence="3">
    <location>
        <begin position="61"/>
        <end position="88"/>
    </location>
</feature>
<name>A0A3N4ILC2_ASCIM</name>
<dbReference type="PROSITE" id="PS50009">
    <property type="entry name" value="RASGEF_CAT"/>
    <property type="match status" value="1"/>
</dbReference>
<evidence type="ECO:0000313" key="6">
    <source>
        <dbReference type="EMBL" id="RPA86207.1"/>
    </source>
</evidence>
<reference evidence="6 7" key="1">
    <citation type="journal article" date="2018" name="Nat. Ecol. Evol.">
        <title>Pezizomycetes genomes reveal the molecular basis of ectomycorrhizal truffle lifestyle.</title>
        <authorList>
            <person name="Murat C."/>
            <person name="Payen T."/>
            <person name="Noel B."/>
            <person name="Kuo A."/>
            <person name="Morin E."/>
            <person name="Chen J."/>
            <person name="Kohler A."/>
            <person name="Krizsan K."/>
            <person name="Balestrini R."/>
            <person name="Da Silva C."/>
            <person name="Montanini B."/>
            <person name="Hainaut M."/>
            <person name="Levati E."/>
            <person name="Barry K.W."/>
            <person name="Belfiori B."/>
            <person name="Cichocki N."/>
            <person name="Clum A."/>
            <person name="Dockter R.B."/>
            <person name="Fauchery L."/>
            <person name="Guy J."/>
            <person name="Iotti M."/>
            <person name="Le Tacon F."/>
            <person name="Lindquist E.A."/>
            <person name="Lipzen A."/>
            <person name="Malagnac F."/>
            <person name="Mello A."/>
            <person name="Molinier V."/>
            <person name="Miyauchi S."/>
            <person name="Poulain J."/>
            <person name="Riccioni C."/>
            <person name="Rubini A."/>
            <person name="Sitrit Y."/>
            <person name="Splivallo R."/>
            <person name="Traeger S."/>
            <person name="Wang M."/>
            <person name="Zifcakova L."/>
            <person name="Wipf D."/>
            <person name="Zambonelli A."/>
            <person name="Paolocci F."/>
            <person name="Nowrousian M."/>
            <person name="Ottonello S."/>
            <person name="Baldrian P."/>
            <person name="Spatafora J.W."/>
            <person name="Henrissat B."/>
            <person name="Nagy L.G."/>
            <person name="Aury J.M."/>
            <person name="Wincker P."/>
            <person name="Grigoriev I.V."/>
            <person name="Bonfante P."/>
            <person name="Martin F.M."/>
        </authorList>
    </citation>
    <scope>NUCLEOTIDE SEQUENCE [LARGE SCALE GENOMIC DNA]</scope>
    <source>
        <strain evidence="6 7">RN42</strain>
    </source>
</reference>
<protein>
    <submittedName>
        <fullName evidence="6">Ras GEF</fullName>
    </submittedName>
</protein>
<feature type="domain" description="Ras-GEF" evidence="4">
    <location>
        <begin position="366"/>
        <end position="603"/>
    </location>
</feature>
<dbReference type="Pfam" id="PF00617">
    <property type="entry name" value="RasGEF"/>
    <property type="match status" value="1"/>
</dbReference>
<feature type="compositionally biased region" description="Polar residues" evidence="3">
    <location>
        <begin position="24"/>
        <end position="49"/>
    </location>
</feature>
<feature type="region of interest" description="Disordered" evidence="3">
    <location>
        <begin position="599"/>
        <end position="620"/>
    </location>
</feature>
<evidence type="ECO:0000313" key="7">
    <source>
        <dbReference type="Proteomes" id="UP000275078"/>
    </source>
</evidence>
<proteinExistence type="predicted"/>
<dbReference type="PANTHER" id="PTHR23113:SF348">
    <property type="entry name" value="GUANYL-NUCLEOTIDE EXCHANGE FACTOR RASGEF, PUTATIVE (AFU_ORTHOLOGUE AFUA_1G04700)-RELATED"/>
    <property type="match status" value="1"/>
</dbReference>
<dbReference type="PANTHER" id="PTHR23113">
    <property type="entry name" value="GUANINE NUCLEOTIDE EXCHANGE FACTOR"/>
    <property type="match status" value="1"/>
</dbReference>
<gene>
    <name evidence="6" type="ORF">BJ508DRAFT_147830</name>
</gene>
<dbReference type="Gene3D" id="1.20.870.10">
    <property type="entry name" value="Son of sevenless (SoS) protein Chain: S domain 1"/>
    <property type="match status" value="1"/>
</dbReference>
<feature type="region of interest" description="Disordered" evidence="3">
    <location>
        <begin position="1"/>
        <end position="88"/>
    </location>
</feature>
<dbReference type="InterPro" id="IPR008937">
    <property type="entry name" value="Ras-like_GEF"/>
</dbReference>